<evidence type="ECO:0000313" key="1">
    <source>
        <dbReference type="EMBL" id="SDO18533.1"/>
    </source>
</evidence>
<organism evidence="1 2">
    <name type="scientific">Cryobacterium flavum</name>
    <dbReference type="NCBI Taxonomy" id="1424659"/>
    <lineage>
        <taxon>Bacteria</taxon>
        <taxon>Bacillati</taxon>
        <taxon>Actinomycetota</taxon>
        <taxon>Actinomycetes</taxon>
        <taxon>Micrococcales</taxon>
        <taxon>Microbacteriaceae</taxon>
        <taxon>Cryobacterium</taxon>
    </lineage>
</organism>
<dbReference type="EMBL" id="FNIB01000012">
    <property type="protein sequence ID" value="SDO18533.1"/>
    <property type="molecule type" value="Genomic_DNA"/>
</dbReference>
<evidence type="ECO:0000313" key="2">
    <source>
        <dbReference type="Proteomes" id="UP000199639"/>
    </source>
</evidence>
<reference evidence="1 2" key="1">
    <citation type="submission" date="2016-10" db="EMBL/GenBank/DDBJ databases">
        <authorList>
            <person name="Varghese N."/>
            <person name="Submissions S."/>
        </authorList>
    </citation>
    <scope>NUCLEOTIDE SEQUENCE [LARGE SCALE GENOMIC DNA]</scope>
    <source>
        <strain evidence="1 2">CGMCC 1.11215</strain>
    </source>
</reference>
<name>A0A5E9G2V3_9MICO</name>
<gene>
    <name evidence="1" type="ORF">SAMN05216368_11215</name>
</gene>
<sequence length="216" mass="22574">MAPHESRRMPDLVDYLLVLPPGWARIPLDERASAASSAIVDRAVANAPADAQANVRRFVTARLREVVRGAQIVSGTDLYLPTELIHGAPVPLSIIVSAPQLAAGENSAADALLAFAARGGATAVEVGGRLAVRQAGDVPVVLTANGELQIPASRRISYAIVPPTGDRLLVVTGSMLRMDTPEADDLLDAVEQLFDAMALTIRFAPTAARAAVAGML</sequence>
<accession>A0A5E9G2V3</accession>
<proteinExistence type="predicted"/>
<protein>
    <submittedName>
        <fullName evidence="1">Uncharacterized protein</fullName>
    </submittedName>
</protein>
<dbReference type="Proteomes" id="UP000199639">
    <property type="component" value="Unassembled WGS sequence"/>
</dbReference>
<dbReference type="STRING" id="1424659.SAMN05216368_11215"/>
<dbReference type="AlphaFoldDB" id="A0A5E9G2V3"/>